<keyword evidence="6" id="KW-0004">4Fe-4S</keyword>
<feature type="domain" description="HhH-GPD" evidence="15">
    <location>
        <begin position="38"/>
        <end position="189"/>
    </location>
</feature>
<keyword evidence="13 14" id="KW-0326">Glycosidase</keyword>
<evidence type="ECO:0000256" key="9">
    <source>
        <dbReference type="ARBA" id="ARBA00022801"/>
    </source>
</evidence>
<dbReference type="InterPro" id="IPR004036">
    <property type="entry name" value="Endonuclease-III-like_CS2"/>
</dbReference>
<keyword evidence="17" id="KW-1185">Reference proteome</keyword>
<dbReference type="GO" id="GO:0032357">
    <property type="term" value="F:oxidized purine DNA binding"/>
    <property type="evidence" value="ECO:0007669"/>
    <property type="project" value="TreeGrafter"/>
</dbReference>
<keyword evidence="9" id="KW-0378">Hydrolase</keyword>
<dbReference type="FunFam" id="1.10.340.30:FF:000002">
    <property type="entry name" value="Adenine DNA glycosylase"/>
    <property type="match status" value="1"/>
</dbReference>
<accession>A0A3N1Y7Z6</accession>
<dbReference type="InterPro" id="IPR015797">
    <property type="entry name" value="NUDIX_hydrolase-like_dom_sf"/>
</dbReference>
<dbReference type="InterPro" id="IPR011257">
    <property type="entry name" value="DNA_glycosylase"/>
</dbReference>
<dbReference type="Pfam" id="PF10576">
    <property type="entry name" value="EndIII_4Fe-2S"/>
    <property type="match status" value="1"/>
</dbReference>
<evidence type="ECO:0000256" key="12">
    <source>
        <dbReference type="ARBA" id="ARBA00023204"/>
    </source>
</evidence>
<dbReference type="PROSITE" id="PS01155">
    <property type="entry name" value="ENDONUCLEASE_III_2"/>
    <property type="match status" value="1"/>
</dbReference>
<dbReference type="Proteomes" id="UP000276634">
    <property type="component" value="Unassembled WGS sequence"/>
</dbReference>
<comment type="similarity">
    <text evidence="3 14">Belongs to the Nth/MutY family.</text>
</comment>
<evidence type="ECO:0000256" key="4">
    <source>
        <dbReference type="ARBA" id="ARBA00012045"/>
    </source>
</evidence>
<keyword evidence="10 14" id="KW-0408">Iron</keyword>
<dbReference type="InterPro" id="IPR029119">
    <property type="entry name" value="MutY_C"/>
</dbReference>
<dbReference type="EMBL" id="RJVI01000001">
    <property type="protein sequence ID" value="ROR34631.1"/>
    <property type="molecule type" value="Genomic_DNA"/>
</dbReference>
<dbReference type="InterPro" id="IPR000445">
    <property type="entry name" value="HhH_motif"/>
</dbReference>
<evidence type="ECO:0000256" key="1">
    <source>
        <dbReference type="ARBA" id="ARBA00000843"/>
    </source>
</evidence>
<dbReference type="AlphaFoldDB" id="A0A3N1Y7Z6"/>
<evidence type="ECO:0000256" key="8">
    <source>
        <dbReference type="ARBA" id="ARBA00022763"/>
    </source>
</evidence>
<dbReference type="SMART" id="SM00478">
    <property type="entry name" value="ENDO3c"/>
    <property type="match status" value="1"/>
</dbReference>
<proteinExistence type="inferred from homology"/>
<evidence type="ECO:0000256" key="5">
    <source>
        <dbReference type="ARBA" id="ARBA00022023"/>
    </source>
</evidence>
<comment type="catalytic activity">
    <reaction evidence="1 14">
        <text>Hydrolyzes free adenine bases from 7,8-dihydro-8-oxoguanine:adenine mismatched double-stranded DNA, leaving an apurinic site.</text>
        <dbReference type="EC" id="3.2.2.31"/>
    </reaction>
</comment>
<evidence type="ECO:0000313" key="16">
    <source>
        <dbReference type="EMBL" id="ROR34631.1"/>
    </source>
</evidence>
<dbReference type="GO" id="GO:0034039">
    <property type="term" value="F:8-oxo-7,8-dihydroguanine DNA N-glycosylase activity"/>
    <property type="evidence" value="ECO:0007669"/>
    <property type="project" value="TreeGrafter"/>
</dbReference>
<dbReference type="InterPro" id="IPR005760">
    <property type="entry name" value="A/G_AdeGlyc_MutY"/>
</dbReference>
<dbReference type="Gene3D" id="1.10.1670.10">
    <property type="entry name" value="Helix-hairpin-Helix base-excision DNA repair enzymes (C-terminal)"/>
    <property type="match status" value="1"/>
</dbReference>
<dbReference type="GO" id="GO:0046872">
    <property type="term" value="F:metal ion binding"/>
    <property type="evidence" value="ECO:0007669"/>
    <property type="project" value="UniProtKB-UniRule"/>
</dbReference>
<dbReference type="GO" id="GO:0006298">
    <property type="term" value="P:mismatch repair"/>
    <property type="evidence" value="ECO:0007669"/>
    <property type="project" value="TreeGrafter"/>
</dbReference>
<keyword evidence="12" id="KW-0234">DNA repair</keyword>
<dbReference type="Gene3D" id="3.90.79.10">
    <property type="entry name" value="Nucleoside Triphosphate Pyrophosphohydrolase"/>
    <property type="match status" value="1"/>
</dbReference>
<dbReference type="Pfam" id="PF00730">
    <property type="entry name" value="HhH-GPD"/>
    <property type="match status" value="1"/>
</dbReference>
<comment type="caution">
    <text evidence="16">The sequence shown here is derived from an EMBL/GenBank/DDBJ whole genome shotgun (WGS) entry which is preliminary data.</text>
</comment>
<dbReference type="Pfam" id="PF14815">
    <property type="entry name" value="NUDIX_4"/>
    <property type="match status" value="1"/>
</dbReference>
<keyword evidence="7" id="KW-0479">Metal-binding</keyword>
<sequence>MRGAFAAAVIDWQRRAGRHDLPWQRPRTPYRVWVSEVMLQQTRAETVIPYFARFTARWPDVPALAAAGREEVLAAWSGLGYYRRAIHLHEAARRIVERHGGALPRDLEALAALPGIGRSTAGAILALAWGEPAPILDGNVRRLLARWHAVEGWPGRAAVACRLWALAEGHLPRRDVAAYTQGLMDLGATVCTPRRPACAACPVAFGCEARRRGDPCAYPAPAPRRRRPRRRTRMLVLRRGDGRVLLARRPPAGVWPGLWSLPECAPGDDPEAWCRVHLGFAARTEAVLPTVRHAFTHFELEIEPLLLTVEGAAAVGEGQVCWVGGEETQGLALPAPVRAILGRIGA</sequence>
<dbReference type="InterPro" id="IPR004035">
    <property type="entry name" value="Endouclease-III_FeS-bd_BS"/>
</dbReference>
<dbReference type="GO" id="GO:0006284">
    <property type="term" value="P:base-excision repair"/>
    <property type="evidence" value="ECO:0007669"/>
    <property type="project" value="UniProtKB-UniRule"/>
</dbReference>
<dbReference type="CDD" id="cd03431">
    <property type="entry name" value="NUDIX_DNA_Glycosylase_C-MutY"/>
    <property type="match status" value="1"/>
</dbReference>
<organism evidence="16 17">
    <name type="scientific">Inmirania thermothiophila</name>
    <dbReference type="NCBI Taxonomy" id="1750597"/>
    <lineage>
        <taxon>Bacteria</taxon>
        <taxon>Pseudomonadati</taxon>
        <taxon>Pseudomonadota</taxon>
        <taxon>Gammaproteobacteria</taxon>
        <taxon>Chromatiales</taxon>
        <taxon>Ectothiorhodospiraceae</taxon>
        <taxon>Inmirania</taxon>
    </lineage>
</organism>
<evidence type="ECO:0000256" key="3">
    <source>
        <dbReference type="ARBA" id="ARBA00008343"/>
    </source>
</evidence>
<evidence type="ECO:0000256" key="11">
    <source>
        <dbReference type="ARBA" id="ARBA00023014"/>
    </source>
</evidence>
<keyword evidence="11" id="KW-0411">Iron-sulfur</keyword>
<dbReference type="GO" id="GO:0051539">
    <property type="term" value="F:4 iron, 4 sulfur cluster binding"/>
    <property type="evidence" value="ECO:0007669"/>
    <property type="project" value="UniProtKB-UniRule"/>
</dbReference>
<gene>
    <name evidence="16" type="ORF">EDC57_0531</name>
</gene>
<dbReference type="RefSeq" id="WP_123399971.1">
    <property type="nucleotide sequence ID" value="NZ_RJVI01000001.1"/>
</dbReference>
<dbReference type="Pfam" id="PF00633">
    <property type="entry name" value="HHH"/>
    <property type="match status" value="1"/>
</dbReference>
<evidence type="ECO:0000256" key="7">
    <source>
        <dbReference type="ARBA" id="ARBA00022723"/>
    </source>
</evidence>
<evidence type="ECO:0000256" key="14">
    <source>
        <dbReference type="RuleBase" id="RU365096"/>
    </source>
</evidence>
<dbReference type="PROSITE" id="PS00764">
    <property type="entry name" value="ENDONUCLEASE_III_1"/>
    <property type="match status" value="1"/>
</dbReference>
<dbReference type="InterPro" id="IPR023170">
    <property type="entry name" value="HhH_base_excis_C"/>
</dbReference>
<dbReference type="InterPro" id="IPR044298">
    <property type="entry name" value="MIG/MutY"/>
</dbReference>
<dbReference type="PANTHER" id="PTHR42944:SF1">
    <property type="entry name" value="ADENINE DNA GLYCOSYLASE"/>
    <property type="match status" value="1"/>
</dbReference>
<name>A0A3N1Y7Z6_9GAMM</name>
<dbReference type="OrthoDB" id="9802365at2"/>
<dbReference type="SUPFAM" id="SSF55811">
    <property type="entry name" value="Nudix"/>
    <property type="match status" value="1"/>
</dbReference>
<evidence type="ECO:0000313" key="17">
    <source>
        <dbReference type="Proteomes" id="UP000276634"/>
    </source>
</evidence>
<reference evidence="16 17" key="1">
    <citation type="submission" date="2018-11" db="EMBL/GenBank/DDBJ databases">
        <title>Genomic Encyclopedia of Type Strains, Phase IV (KMG-IV): sequencing the most valuable type-strain genomes for metagenomic binning, comparative biology and taxonomic classification.</title>
        <authorList>
            <person name="Goeker M."/>
        </authorList>
    </citation>
    <scope>NUCLEOTIDE SEQUENCE [LARGE SCALE GENOMIC DNA]</scope>
    <source>
        <strain evidence="16 17">DSM 100275</strain>
    </source>
</reference>
<comment type="function">
    <text evidence="2">Adenine glycosylase active on G-A mispairs. MutY also corrects error-prone DNA synthesis past GO lesions which are due to the oxidatively damaged form of guanine: 7,8-dihydro-8-oxoguanine (8-oxo-dGTP).</text>
</comment>
<dbReference type="Gene3D" id="1.10.340.30">
    <property type="entry name" value="Hypothetical protein, domain 2"/>
    <property type="match status" value="1"/>
</dbReference>
<dbReference type="GO" id="GO:0000701">
    <property type="term" value="F:purine-specific mismatch base pair DNA N-glycosylase activity"/>
    <property type="evidence" value="ECO:0007669"/>
    <property type="project" value="UniProtKB-EC"/>
</dbReference>
<comment type="cofactor">
    <cofactor evidence="14">
        <name>[4Fe-4S] cluster</name>
        <dbReference type="ChEBI" id="CHEBI:49883"/>
    </cofactor>
    <text evidence="14">Binds 1 [4Fe-4S] cluster.</text>
</comment>
<protein>
    <recommendedName>
        <fullName evidence="5 14">Adenine DNA glycosylase</fullName>
        <ecNumber evidence="4 14">3.2.2.31</ecNumber>
    </recommendedName>
</protein>
<dbReference type="PANTHER" id="PTHR42944">
    <property type="entry name" value="ADENINE DNA GLYCOSYLASE"/>
    <property type="match status" value="1"/>
</dbReference>
<dbReference type="SUPFAM" id="SSF48150">
    <property type="entry name" value="DNA-glycosylase"/>
    <property type="match status" value="1"/>
</dbReference>
<evidence type="ECO:0000259" key="15">
    <source>
        <dbReference type="SMART" id="SM00478"/>
    </source>
</evidence>
<dbReference type="InterPro" id="IPR003265">
    <property type="entry name" value="HhH-GPD_domain"/>
</dbReference>
<keyword evidence="8 14" id="KW-0227">DNA damage</keyword>
<dbReference type="SMART" id="SM00525">
    <property type="entry name" value="FES"/>
    <property type="match status" value="1"/>
</dbReference>
<dbReference type="NCBIfam" id="TIGR01084">
    <property type="entry name" value="mutY"/>
    <property type="match status" value="1"/>
</dbReference>
<evidence type="ECO:0000256" key="6">
    <source>
        <dbReference type="ARBA" id="ARBA00022485"/>
    </source>
</evidence>
<dbReference type="EC" id="3.2.2.31" evidence="4 14"/>
<evidence type="ECO:0000256" key="2">
    <source>
        <dbReference type="ARBA" id="ARBA00002933"/>
    </source>
</evidence>
<evidence type="ECO:0000256" key="13">
    <source>
        <dbReference type="ARBA" id="ARBA00023295"/>
    </source>
</evidence>
<dbReference type="CDD" id="cd00056">
    <property type="entry name" value="ENDO3c"/>
    <property type="match status" value="1"/>
</dbReference>
<evidence type="ECO:0000256" key="10">
    <source>
        <dbReference type="ARBA" id="ARBA00023004"/>
    </source>
</evidence>
<dbReference type="InterPro" id="IPR003651">
    <property type="entry name" value="Endonuclease3_FeS-loop_motif"/>
</dbReference>
<dbReference type="GO" id="GO:0035485">
    <property type="term" value="F:adenine/guanine mispair binding"/>
    <property type="evidence" value="ECO:0007669"/>
    <property type="project" value="TreeGrafter"/>
</dbReference>